<protein>
    <recommendedName>
        <fullName evidence="9">Riboflavin transporter</fullName>
    </recommendedName>
</protein>
<evidence type="ECO:0000256" key="2">
    <source>
        <dbReference type="ARBA" id="ARBA00004651"/>
    </source>
</evidence>
<dbReference type="GO" id="GO:0032217">
    <property type="term" value="F:riboflavin transmembrane transporter activity"/>
    <property type="evidence" value="ECO:0007669"/>
    <property type="project" value="UniProtKB-UniRule"/>
</dbReference>
<evidence type="ECO:0000256" key="1">
    <source>
        <dbReference type="ARBA" id="ARBA00000215"/>
    </source>
</evidence>
<feature type="transmembrane region" description="Helical" evidence="9">
    <location>
        <begin position="206"/>
        <end position="229"/>
    </location>
</feature>
<accession>A0AAD9IU31</accession>
<comment type="similarity">
    <text evidence="3 9">Belongs to the riboflavin transporter family.</text>
</comment>
<feature type="compositionally biased region" description="Polar residues" evidence="10">
    <location>
        <begin position="258"/>
        <end position="269"/>
    </location>
</feature>
<evidence type="ECO:0000313" key="11">
    <source>
        <dbReference type="EMBL" id="KAK2140986.1"/>
    </source>
</evidence>
<feature type="transmembrane region" description="Helical" evidence="9">
    <location>
        <begin position="49"/>
        <end position="70"/>
    </location>
</feature>
<comment type="caution">
    <text evidence="11">The sequence shown here is derived from an EMBL/GenBank/DDBJ whole genome shotgun (WGS) entry which is preliminary data.</text>
</comment>
<feature type="transmembrane region" description="Helical" evidence="9">
    <location>
        <begin position="390"/>
        <end position="408"/>
    </location>
</feature>
<dbReference type="PANTHER" id="PTHR12929:SF10">
    <property type="entry name" value="RIBOFLAVIN TRANSPORTER"/>
    <property type="match status" value="1"/>
</dbReference>
<feature type="compositionally biased region" description="Basic and acidic residues" evidence="10">
    <location>
        <begin position="270"/>
        <end position="288"/>
    </location>
</feature>
<proteinExistence type="inferred from homology"/>
<evidence type="ECO:0000256" key="5">
    <source>
        <dbReference type="ARBA" id="ARBA00022475"/>
    </source>
</evidence>
<gene>
    <name evidence="11" type="ORF">LSH36_1190g00011</name>
</gene>
<evidence type="ECO:0000256" key="10">
    <source>
        <dbReference type="SAM" id="MobiDB-lite"/>
    </source>
</evidence>
<dbReference type="Proteomes" id="UP001208570">
    <property type="component" value="Unassembled WGS sequence"/>
</dbReference>
<organism evidence="11 12">
    <name type="scientific">Paralvinella palmiformis</name>
    <dbReference type="NCBI Taxonomy" id="53620"/>
    <lineage>
        <taxon>Eukaryota</taxon>
        <taxon>Metazoa</taxon>
        <taxon>Spiralia</taxon>
        <taxon>Lophotrochozoa</taxon>
        <taxon>Annelida</taxon>
        <taxon>Polychaeta</taxon>
        <taxon>Sedentaria</taxon>
        <taxon>Canalipalpata</taxon>
        <taxon>Terebellida</taxon>
        <taxon>Terebelliformia</taxon>
        <taxon>Alvinellidae</taxon>
        <taxon>Paralvinella</taxon>
    </lineage>
</organism>
<feature type="transmembrane region" description="Helical" evidence="9">
    <location>
        <begin position="428"/>
        <end position="450"/>
    </location>
</feature>
<feature type="region of interest" description="Disordered" evidence="10">
    <location>
        <begin position="251"/>
        <end position="288"/>
    </location>
</feature>
<dbReference type="Pfam" id="PF06237">
    <property type="entry name" value="SLC52_ribofla_tr"/>
    <property type="match status" value="1"/>
</dbReference>
<keyword evidence="4 9" id="KW-0813">Transport</keyword>
<keyword evidence="6 9" id="KW-0812">Transmembrane</keyword>
<feature type="transmembrane region" description="Helical" evidence="9">
    <location>
        <begin position="115"/>
        <end position="138"/>
    </location>
</feature>
<evidence type="ECO:0000256" key="7">
    <source>
        <dbReference type="ARBA" id="ARBA00022989"/>
    </source>
</evidence>
<evidence type="ECO:0000256" key="4">
    <source>
        <dbReference type="ARBA" id="ARBA00022448"/>
    </source>
</evidence>
<keyword evidence="12" id="KW-1185">Reference proteome</keyword>
<keyword evidence="8 9" id="KW-0472">Membrane</keyword>
<evidence type="ECO:0000256" key="9">
    <source>
        <dbReference type="RuleBase" id="RU368035"/>
    </source>
</evidence>
<feature type="transmembrane region" description="Helical" evidence="9">
    <location>
        <begin position="328"/>
        <end position="351"/>
    </location>
</feature>
<dbReference type="PANTHER" id="PTHR12929">
    <property type="entry name" value="SOLUTE CARRIER FAMILY 52"/>
    <property type="match status" value="1"/>
</dbReference>
<keyword evidence="7 9" id="KW-1133">Transmembrane helix</keyword>
<evidence type="ECO:0000256" key="6">
    <source>
        <dbReference type="ARBA" id="ARBA00022692"/>
    </source>
</evidence>
<feature type="transmembrane region" description="Helical" evidence="9">
    <location>
        <begin position="150"/>
        <end position="170"/>
    </location>
</feature>
<dbReference type="AlphaFoldDB" id="A0AAD9IU31"/>
<comment type="subcellular location">
    <subcellularLocation>
        <location evidence="2 9">Cell membrane</location>
        <topology evidence="2 9">Multi-pass membrane protein</topology>
    </subcellularLocation>
</comment>
<dbReference type="EMBL" id="JAODUP010001190">
    <property type="protein sequence ID" value="KAK2140986.1"/>
    <property type="molecule type" value="Genomic_DNA"/>
</dbReference>
<evidence type="ECO:0000256" key="3">
    <source>
        <dbReference type="ARBA" id="ARBA00006366"/>
    </source>
</evidence>
<feature type="transmembrane region" description="Helical" evidence="9">
    <location>
        <begin position="12"/>
        <end position="29"/>
    </location>
</feature>
<feature type="transmembrane region" description="Helical" evidence="9">
    <location>
        <begin position="82"/>
        <end position="103"/>
    </location>
</feature>
<name>A0AAD9IU31_9ANNE</name>
<evidence type="ECO:0000256" key="8">
    <source>
        <dbReference type="ARBA" id="ARBA00023136"/>
    </source>
</evidence>
<sequence>MSLRNDLAEVSIPVYLAVVFFAISAWIDINGLFVEVPLIVNVMPEGWSLFAYLALVVQVANIGPIAYMIWKKAFPGSVKEWQMAYVIIGIGALVCLLRAFIWQETTIINGQPHSTALFVLVSFLALVDCTSSVVYLPYMGQYKPQYMTSYYIGEGLGSMIPGLVGLIQGVQSEPLCVNVSFTSTNATTGENATTYRTVPEYPDPLFSVQAFFLFLFSTMLVSGISFTLLHFHPFCKSQRITPSRIYDVSTKSDHSDNVKSQPDSSGQTSSDKKFYEEPELKSSTSDDGRSKRLNNAQFVYVLVLTGLLNALLNGVLPSTQAYTCLPYGSLAFTLAVRLATVAIPLACFLALFVNTNSLVIVSVLSAVATGLSGWHLYLAAMSPYPPLKDTLAGTILVIITQVTSIASIAYARVSTASIMNEHGGSGSLLWLGGATQIGSFVGAIVTFIFVNVLHVFQSEQPCAE</sequence>
<feature type="transmembrane region" description="Helical" evidence="9">
    <location>
        <begin position="298"/>
        <end position="316"/>
    </location>
</feature>
<comment type="catalytic activity">
    <reaction evidence="1 9">
        <text>riboflavin(in) = riboflavin(out)</text>
        <dbReference type="Rhea" id="RHEA:35015"/>
        <dbReference type="ChEBI" id="CHEBI:57986"/>
    </reaction>
</comment>
<reference evidence="11" key="1">
    <citation type="journal article" date="2023" name="Mol. Biol. Evol.">
        <title>Third-Generation Sequencing Reveals the Adaptive Role of the Epigenome in Three Deep-Sea Polychaetes.</title>
        <authorList>
            <person name="Perez M."/>
            <person name="Aroh O."/>
            <person name="Sun Y."/>
            <person name="Lan Y."/>
            <person name="Juniper S.K."/>
            <person name="Young C.R."/>
            <person name="Angers B."/>
            <person name="Qian P.Y."/>
        </authorList>
    </citation>
    <scope>NUCLEOTIDE SEQUENCE</scope>
    <source>
        <strain evidence="11">P08H-3</strain>
    </source>
</reference>
<dbReference type="InterPro" id="IPR009357">
    <property type="entry name" value="Riboflavin_transptr"/>
</dbReference>
<comment type="function">
    <text evidence="9">Plasma membrane transporter mediating the uptake by cells of the water soluble vitamin B2/riboflavin that plays a key role in biochemical oxidation-reduction reactions of the carbohydrate, lipid, and amino acid metabolism.</text>
</comment>
<feature type="transmembrane region" description="Helical" evidence="9">
    <location>
        <begin position="358"/>
        <end position="378"/>
    </location>
</feature>
<dbReference type="GO" id="GO:0005886">
    <property type="term" value="C:plasma membrane"/>
    <property type="evidence" value="ECO:0007669"/>
    <property type="project" value="UniProtKB-SubCell"/>
</dbReference>
<keyword evidence="5 9" id="KW-1003">Cell membrane</keyword>
<evidence type="ECO:0000313" key="12">
    <source>
        <dbReference type="Proteomes" id="UP001208570"/>
    </source>
</evidence>